<dbReference type="InterPro" id="IPR029044">
    <property type="entry name" value="Nucleotide-diphossugar_trans"/>
</dbReference>
<dbReference type="InterPro" id="IPR002685">
    <property type="entry name" value="Glyco_trans_15"/>
</dbReference>
<dbReference type="GO" id="GO:0005794">
    <property type="term" value="C:Golgi apparatus"/>
    <property type="evidence" value="ECO:0007669"/>
    <property type="project" value="TreeGrafter"/>
</dbReference>
<dbReference type="Gene3D" id="3.90.550.10">
    <property type="entry name" value="Spore Coat Polysaccharide Biosynthesis Protein SpsA, Chain A"/>
    <property type="match status" value="1"/>
</dbReference>
<feature type="signal peptide" evidence="4">
    <location>
        <begin position="1"/>
        <end position="24"/>
    </location>
</feature>
<reference evidence="5" key="1">
    <citation type="submission" date="2021-01" db="EMBL/GenBank/DDBJ databases">
        <authorList>
            <person name="Corre E."/>
            <person name="Pelletier E."/>
            <person name="Niang G."/>
            <person name="Scheremetjew M."/>
            <person name="Finn R."/>
            <person name="Kale V."/>
            <person name="Holt S."/>
            <person name="Cochrane G."/>
            <person name="Meng A."/>
            <person name="Brown T."/>
            <person name="Cohen L."/>
        </authorList>
    </citation>
    <scope>NUCLEOTIDE SEQUENCE</scope>
    <source>
        <strain evidence="5">CCMP722</strain>
    </source>
</reference>
<keyword evidence="4" id="KW-0732">Signal</keyword>
<dbReference type="GO" id="GO:0016020">
    <property type="term" value="C:membrane"/>
    <property type="evidence" value="ECO:0007669"/>
    <property type="project" value="InterPro"/>
</dbReference>
<evidence type="ECO:0000256" key="2">
    <source>
        <dbReference type="ARBA" id="ARBA00022679"/>
    </source>
</evidence>
<accession>A0A7S0MUJ2</accession>
<protein>
    <submittedName>
        <fullName evidence="5">Uncharacterized protein</fullName>
    </submittedName>
</protein>
<gene>
    <name evidence="5" type="ORF">POBO1169_LOCUS1026</name>
</gene>
<dbReference type="PANTHER" id="PTHR31121:SF6">
    <property type="entry name" value="ALPHA-1,2 MANNOSYLTRANSFERASE KTR1"/>
    <property type="match status" value="1"/>
</dbReference>
<organism evidence="5">
    <name type="scientific">Pyramimonas obovata</name>
    <dbReference type="NCBI Taxonomy" id="1411642"/>
    <lineage>
        <taxon>Eukaryota</taxon>
        <taxon>Viridiplantae</taxon>
        <taxon>Chlorophyta</taxon>
        <taxon>Pyramimonadophyceae</taxon>
        <taxon>Pyramimonadales</taxon>
        <taxon>Pyramimonadaceae</taxon>
        <taxon>Pyramimonas</taxon>
        <taxon>Pyramimonas incertae sedis</taxon>
    </lineage>
</organism>
<dbReference type="PANTHER" id="PTHR31121">
    <property type="entry name" value="ALPHA-1,2 MANNOSYLTRANSFERASE KTR1"/>
    <property type="match status" value="1"/>
</dbReference>
<feature type="region of interest" description="Disordered" evidence="3">
    <location>
        <begin position="75"/>
        <end position="117"/>
    </location>
</feature>
<sequence length="448" mass="50983">MLRGGSWPALVFVGVILCMPTASGEEFTPMDREHRLPGWHGESHSVGNPLRVHFPRRSKPYLPRIVAHTDLSHVQANADVPPPPSSDDQTETADFERTDVSVEQADAESAESSGVLGGGSAPLKACFLVLTRGDAKGLTSLRRLMKNMDESFVAGSTSTYPLVIFYEGIDEATQKKLAQETKRPLEFASVSFSIPSFITKPAFRWPYPGNSWYGVGYRHMCRFFAVELFKQPVLDKYDWYMRLDTDSYVLEPYTKDPFAYMVAHGKKYGFSILFQQGEGIFLRDLWRTTSEFLAKTRTKPASSMKAFLNDKGQYTGLHFWDNFEIGYLPFFRSAPVQAFIEHIDQSGGIYYHRWGDAELHTLAVALFMPGEELWYSDLGYQHYFYYHCPKRPPFVRARCMESAAGKASGKMEGTRLMEPLEHAEANEQFLKVASTEWGWSKEELQVRR</sequence>
<dbReference type="EMBL" id="HBFA01002066">
    <property type="protein sequence ID" value="CAD8649385.1"/>
    <property type="molecule type" value="Transcribed_RNA"/>
</dbReference>
<feature type="chain" id="PRO_5030978196" evidence="4">
    <location>
        <begin position="25"/>
        <end position="448"/>
    </location>
</feature>
<dbReference type="GO" id="GO:0000026">
    <property type="term" value="F:alpha-1,2-mannosyltransferase activity"/>
    <property type="evidence" value="ECO:0007669"/>
    <property type="project" value="TreeGrafter"/>
</dbReference>
<comment type="similarity">
    <text evidence="1">Belongs to the glycosyltransferase 15 family.</text>
</comment>
<keyword evidence="2" id="KW-0808">Transferase</keyword>
<evidence type="ECO:0000256" key="1">
    <source>
        <dbReference type="ARBA" id="ARBA00007677"/>
    </source>
</evidence>
<dbReference type="SUPFAM" id="SSF53448">
    <property type="entry name" value="Nucleotide-diphospho-sugar transferases"/>
    <property type="match status" value="1"/>
</dbReference>
<evidence type="ECO:0000256" key="4">
    <source>
        <dbReference type="SAM" id="SignalP"/>
    </source>
</evidence>
<evidence type="ECO:0000313" key="5">
    <source>
        <dbReference type="EMBL" id="CAD8649385.1"/>
    </source>
</evidence>
<dbReference type="AlphaFoldDB" id="A0A7S0MUJ2"/>
<dbReference type="Pfam" id="PF01793">
    <property type="entry name" value="Glyco_transf_15"/>
    <property type="match status" value="1"/>
</dbReference>
<proteinExistence type="inferred from homology"/>
<name>A0A7S0MUJ2_9CHLO</name>
<dbReference type="GO" id="GO:0000032">
    <property type="term" value="P:cell wall mannoprotein biosynthetic process"/>
    <property type="evidence" value="ECO:0007669"/>
    <property type="project" value="TreeGrafter"/>
</dbReference>
<evidence type="ECO:0000256" key="3">
    <source>
        <dbReference type="SAM" id="MobiDB-lite"/>
    </source>
</evidence>
<dbReference type="GO" id="GO:0006487">
    <property type="term" value="P:protein N-linked glycosylation"/>
    <property type="evidence" value="ECO:0007669"/>
    <property type="project" value="TreeGrafter"/>
</dbReference>